<reference evidence="3" key="1">
    <citation type="submission" date="2021-07" db="EMBL/GenBank/DDBJ databases">
        <authorList>
            <person name="Branca A.L. A."/>
        </authorList>
    </citation>
    <scope>NUCLEOTIDE SEQUENCE</scope>
</reference>
<dbReference type="PANTHER" id="PTHR30344:SF1">
    <property type="entry name" value="6-PHOSPHOGLUCONOLACTONASE"/>
    <property type="match status" value="1"/>
</dbReference>
<keyword evidence="4" id="KW-1185">Reference proteome</keyword>
<feature type="signal peptide" evidence="2">
    <location>
        <begin position="1"/>
        <end position="19"/>
    </location>
</feature>
<evidence type="ECO:0000256" key="1">
    <source>
        <dbReference type="ARBA" id="ARBA00005564"/>
    </source>
</evidence>
<sequence>MKTFSIFFAASLFGQAALATRLYAASYAGLVTSLDFSSSAELSTLSETTECGSSPSWLMLDSPNDVLYCLDEGIDAPNGTITTFKTHSDGALTKLAQLKTISGPVMSATYSAPGVLGRKFLAVAHYSGSSVTTYSVDPVQGLFKHEQTFTYQMAAPGPNAARQDAPHPHGVVVDPTGRFVLVPDLGADVVRVFRVNQSTGLLEPIEPLVASPGSGPRHGAFWTPRGSNSTSSDVYFYLVQELSNELSGFRVKYSGNGISFRKVYEGSTYGKEPSPAGSKAAEIAISPENNHIVVSNRLDNTFGPKEDSFAVFLCADPSGKEAEKVSFIGLYPAYGSSPRHFSIAPTQTMVAVALESSQSVAVAQWDKRSGAPGTLLAEQKLEGEIPSVVWDL</sequence>
<organism evidence="3 4">
    <name type="scientific">Penicillium egyptiacum</name>
    <dbReference type="NCBI Taxonomy" id="1303716"/>
    <lineage>
        <taxon>Eukaryota</taxon>
        <taxon>Fungi</taxon>
        <taxon>Dikarya</taxon>
        <taxon>Ascomycota</taxon>
        <taxon>Pezizomycotina</taxon>
        <taxon>Eurotiomycetes</taxon>
        <taxon>Eurotiomycetidae</taxon>
        <taxon>Eurotiales</taxon>
        <taxon>Aspergillaceae</taxon>
        <taxon>Penicillium</taxon>
    </lineage>
</organism>
<dbReference type="AlphaFoldDB" id="A0A9W4KHG2"/>
<dbReference type="InterPro" id="IPR015943">
    <property type="entry name" value="WD40/YVTN_repeat-like_dom_sf"/>
</dbReference>
<dbReference type="EMBL" id="CAJVRC010000897">
    <property type="protein sequence ID" value="CAG8908841.1"/>
    <property type="molecule type" value="Genomic_DNA"/>
</dbReference>
<dbReference type="Gene3D" id="2.130.10.10">
    <property type="entry name" value="YVTN repeat-like/Quinoprotein amine dehydrogenase"/>
    <property type="match status" value="1"/>
</dbReference>
<comment type="similarity">
    <text evidence="1">Belongs to the cycloisomerase 2 family.</text>
</comment>
<proteinExistence type="inferred from homology"/>
<protein>
    <recommendedName>
        <fullName evidence="5">6-phosphogluconolactonase</fullName>
    </recommendedName>
</protein>
<evidence type="ECO:0000313" key="4">
    <source>
        <dbReference type="Proteomes" id="UP001154252"/>
    </source>
</evidence>
<accession>A0A9W4KHG2</accession>
<name>A0A9W4KHG2_9EURO</name>
<dbReference type="SUPFAM" id="SSF51004">
    <property type="entry name" value="C-terminal (heme d1) domain of cytochrome cd1-nitrite reductase"/>
    <property type="match status" value="1"/>
</dbReference>
<comment type="caution">
    <text evidence="3">The sequence shown here is derived from an EMBL/GenBank/DDBJ whole genome shotgun (WGS) entry which is preliminary data.</text>
</comment>
<gene>
    <name evidence="3" type="ORF">PEGY_LOCUS9622</name>
</gene>
<dbReference type="InterPro" id="IPR011048">
    <property type="entry name" value="Haem_d1_sf"/>
</dbReference>
<dbReference type="GO" id="GO:0017057">
    <property type="term" value="F:6-phosphogluconolactonase activity"/>
    <property type="evidence" value="ECO:0007669"/>
    <property type="project" value="TreeGrafter"/>
</dbReference>
<dbReference type="Proteomes" id="UP001154252">
    <property type="component" value="Unassembled WGS sequence"/>
</dbReference>
<evidence type="ECO:0008006" key="5">
    <source>
        <dbReference type="Google" id="ProtNLM"/>
    </source>
</evidence>
<dbReference type="PANTHER" id="PTHR30344">
    <property type="entry name" value="6-PHOSPHOGLUCONOLACTONASE-RELATED"/>
    <property type="match status" value="1"/>
</dbReference>
<dbReference type="InterPro" id="IPR019405">
    <property type="entry name" value="Lactonase_7-beta_prop"/>
</dbReference>
<evidence type="ECO:0000313" key="3">
    <source>
        <dbReference type="EMBL" id="CAG8908841.1"/>
    </source>
</evidence>
<feature type="chain" id="PRO_5040745096" description="6-phosphogluconolactonase" evidence="2">
    <location>
        <begin position="20"/>
        <end position="392"/>
    </location>
</feature>
<keyword evidence="2" id="KW-0732">Signal</keyword>
<dbReference type="InterPro" id="IPR050282">
    <property type="entry name" value="Cycloisomerase_2"/>
</dbReference>
<dbReference type="OrthoDB" id="9972196at2759"/>
<dbReference type="Pfam" id="PF10282">
    <property type="entry name" value="Lactonase"/>
    <property type="match status" value="1"/>
</dbReference>
<evidence type="ECO:0000256" key="2">
    <source>
        <dbReference type="SAM" id="SignalP"/>
    </source>
</evidence>